<evidence type="ECO:0000313" key="1">
    <source>
        <dbReference type="EMBL" id="RUS86272.1"/>
    </source>
</evidence>
<proteinExistence type="predicted"/>
<sequence length="206" mass="22922">MLVALTITTIHTFRPFAIFNASVIAAICFYELIKFISDIVVLTCLGAVLLDFDIHEKLTILPWDHISAVCTFFRISFVLRLSKPHSYPQPQTLIHNLWLLSPTLGSYPQPQDLIPNLGLLSPTSDSYPQPQDLIPNIGLLSPTSDSYPQPLALIPNLELLSPTLDSYPQPRTLIPNLRLLSPTSDSYPQPQTIIHLSPTLGSYPQP</sequence>
<gene>
    <name evidence="1" type="ORF">EGW08_005964</name>
</gene>
<comment type="caution">
    <text evidence="1">The sequence shown here is derived from an EMBL/GenBank/DDBJ whole genome shotgun (WGS) entry which is preliminary data.</text>
</comment>
<reference evidence="1 2" key="1">
    <citation type="submission" date="2019-01" db="EMBL/GenBank/DDBJ databases">
        <title>A draft genome assembly of the solar-powered sea slug Elysia chlorotica.</title>
        <authorList>
            <person name="Cai H."/>
            <person name="Li Q."/>
            <person name="Fang X."/>
            <person name="Li J."/>
            <person name="Curtis N.E."/>
            <person name="Altenburger A."/>
            <person name="Shibata T."/>
            <person name="Feng M."/>
            <person name="Maeda T."/>
            <person name="Schwartz J.A."/>
            <person name="Shigenobu S."/>
            <person name="Lundholm N."/>
            <person name="Nishiyama T."/>
            <person name="Yang H."/>
            <person name="Hasebe M."/>
            <person name="Li S."/>
            <person name="Pierce S.K."/>
            <person name="Wang J."/>
        </authorList>
    </citation>
    <scope>NUCLEOTIDE SEQUENCE [LARGE SCALE GENOMIC DNA]</scope>
    <source>
        <strain evidence="1">EC2010</strain>
        <tissue evidence="1">Whole organism of an adult</tissue>
    </source>
</reference>
<accession>A0A3S1A9R5</accession>
<keyword evidence="2" id="KW-1185">Reference proteome</keyword>
<dbReference type="Proteomes" id="UP000271974">
    <property type="component" value="Unassembled WGS sequence"/>
</dbReference>
<dbReference type="AlphaFoldDB" id="A0A3S1A9R5"/>
<organism evidence="1 2">
    <name type="scientific">Elysia chlorotica</name>
    <name type="common">Eastern emerald elysia</name>
    <name type="synonym">Sea slug</name>
    <dbReference type="NCBI Taxonomy" id="188477"/>
    <lineage>
        <taxon>Eukaryota</taxon>
        <taxon>Metazoa</taxon>
        <taxon>Spiralia</taxon>
        <taxon>Lophotrochozoa</taxon>
        <taxon>Mollusca</taxon>
        <taxon>Gastropoda</taxon>
        <taxon>Heterobranchia</taxon>
        <taxon>Euthyneura</taxon>
        <taxon>Panpulmonata</taxon>
        <taxon>Sacoglossa</taxon>
        <taxon>Placobranchoidea</taxon>
        <taxon>Plakobranchidae</taxon>
        <taxon>Elysia</taxon>
    </lineage>
</organism>
<evidence type="ECO:0000313" key="2">
    <source>
        <dbReference type="Proteomes" id="UP000271974"/>
    </source>
</evidence>
<dbReference type="OrthoDB" id="10584523at2759"/>
<name>A0A3S1A9R5_ELYCH</name>
<protein>
    <submittedName>
        <fullName evidence="1">Uncharacterized protein</fullName>
    </submittedName>
</protein>
<dbReference type="EMBL" id="RQTK01000144">
    <property type="protein sequence ID" value="RUS86272.1"/>
    <property type="molecule type" value="Genomic_DNA"/>
</dbReference>